<dbReference type="InterPro" id="IPR011213">
    <property type="entry name" value="NMN_biosyn"/>
</dbReference>
<dbReference type="AlphaFoldDB" id="A0A7V8FQ13"/>
<dbReference type="InterPro" id="IPR036388">
    <property type="entry name" value="WH-like_DNA-bd_sf"/>
</dbReference>
<feature type="domain" description="NrtR DNA-binding winged helix" evidence="2">
    <location>
        <begin position="286"/>
        <end position="346"/>
    </location>
</feature>
<gene>
    <name evidence="3" type="ORF">GAK30_01300</name>
</gene>
<name>A0A7V8FQ13_9BURK</name>
<protein>
    <recommendedName>
        <fullName evidence="2">NrtR DNA-binding winged helix domain-containing protein</fullName>
    </recommendedName>
</protein>
<dbReference type="InterPro" id="IPR015797">
    <property type="entry name" value="NUDIX_hydrolase-like_dom_sf"/>
</dbReference>
<dbReference type="InterPro" id="IPR036390">
    <property type="entry name" value="WH_DNA-bd_sf"/>
</dbReference>
<evidence type="ECO:0000256" key="1">
    <source>
        <dbReference type="SAM" id="MobiDB-lite"/>
    </source>
</evidence>
<evidence type="ECO:0000313" key="3">
    <source>
        <dbReference type="EMBL" id="KAF1022155.1"/>
    </source>
</evidence>
<dbReference type="PIRSF" id="PIRSF019423">
    <property type="entry name" value="NMN_biosyn"/>
    <property type="match status" value="1"/>
</dbReference>
<feature type="region of interest" description="Disordered" evidence="1">
    <location>
        <begin position="31"/>
        <end position="50"/>
    </location>
</feature>
<organism evidence="3 4">
    <name type="scientific">Paracidovorax wautersii</name>
    <dbReference type="NCBI Taxonomy" id="1177982"/>
    <lineage>
        <taxon>Bacteria</taxon>
        <taxon>Pseudomonadati</taxon>
        <taxon>Pseudomonadota</taxon>
        <taxon>Betaproteobacteria</taxon>
        <taxon>Burkholderiales</taxon>
        <taxon>Comamonadaceae</taxon>
        <taxon>Paracidovorax</taxon>
    </lineage>
</organism>
<dbReference type="Proteomes" id="UP000461670">
    <property type="component" value="Unassembled WGS sequence"/>
</dbReference>
<dbReference type="Gene3D" id="1.10.10.10">
    <property type="entry name" value="Winged helix-like DNA-binding domain superfamily/Winged helix DNA-binding domain"/>
    <property type="match status" value="1"/>
</dbReference>
<dbReference type="Gene3D" id="3.90.79.10">
    <property type="entry name" value="Nucleoside Triphosphate Pyrophosphohydrolase"/>
    <property type="match status" value="1"/>
</dbReference>
<reference evidence="4" key="1">
    <citation type="journal article" date="2020" name="MBio">
        <title>Horizontal gene transfer to a defensive symbiont with a reduced genome amongst a multipartite beetle microbiome.</title>
        <authorList>
            <person name="Waterworth S.C."/>
            <person name="Florez L.V."/>
            <person name="Rees E.R."/>
            <person name="Hertweck C."/>
            <person name="Kaltenpoth M."/>
            <person name="Kwan J.C."/>
        </authorList>
    </citation>
    <scope>NUCLEOTIDE SEQUENCE [LARGE SCALE GENOMIC DNA]</scope>
</reference>
<dbReference type="SUPFAM" id="SSF46785">
    <property type="entry name" value="Winged helix' DNA-binding domain"/>
    <property type="match status" value="1"/>
</dbReference>
<dbReference type="SUPFAM" id="SSF55811">
    <property type="entry name" value="Nudix"/>
    <property type="match status" value="1"/>
</dbReference>
<evidence type="ECO:0000259" key="2">
    <source>
        <dbReference type="Pfam" id="PF21906"/>
    </source>
</evidence>
<dbReference type="Pfam" id="PF21906">
    <property type="entry name" value="WHD_NrtR"/>
    <property type="match status" value="1"/>
</dbReference>
<dbReference type="InterPro" id="IPR054105">
    <property type="entry name" value="WHD_NrtR"/>
</dbReference>
<evidence type="ECO:0000313" key="4">
    <source>
        <dbReference type="Proteomes" id="UP000461670"/>
    </source>
</evidence>
<accession>A0A7V8FQ13</accession>
<comment type="caution">
    <text evidence="3">The sequence shown here is derived from an EMBL/GenBank/DDBJ whole genome shotgun (WGS) entry which is preliminary data.</text>
</comment>
<proteinExistence type="predicted"/>
<sequence length="365" mass="40105">MRSRIATTPPAPAGAVAIAGLAGASERPLHHRLPLTSPTSRPAAPPASPVDAGRAAIAAELVAVLVAVTQGQARILTTQDGQALPSGAFGTQHRSLQAGMRAWVESETHHPIGYIEQLYTFADRDRAAADERAISVTYLGLTREDARAASSPASASSAQWRDWYHYFPWEDQRQARARERLVQHIVPALLAWRDAAHDAAVAQHRRLRVDTAFDLQSAGWNEDFVLQRYELLYEAGLVAESLRTRAQPPLPTVAALTGQPMQQDFRRILATGIARLRAKIKYRPVVFELMPDTFTLLQLQQSVEVLAGRGLHKQNFRRLVEQQALVEETGAMTSGTSGRPAKLFRFRNDVLLERAISGSKLPVSP</sequence>
<dbReference type="EMBL" id="WNDQ01000014">
    <property type="protein sequence ID" value="KAF1022155.1"/>
    <property type="molecule type" value="Genomic_DNA"/>
</dbReference>